<dbReference type="EMBL" id="PUGF01000002">
    <property type="protein sequence ID" value="PRC94626.1"/>
    <property type="molecule type" value="Genomic_DNA"/>
</dbReference>
<proteinExistence type="predicted"/>
<accession>A0A2S9H431</accession>
<comment type="caution">
    <text evidence="1">The sequence shown here is derived from an EMBL/GenBank/DDBJ whole genome shotgun (WGS) entry which is preliminary data.</text>
</comment>
<evidence type="ECO:0000313" key="2">
    <source>
        <dbReference type="Proteomes" id="UP000237839"/>
    </source>
</evidence>
<gene>
    <name evidence="1" type="ORF">S2091_0629</name>
</gene>
<dbReference type="Proteomes" id="UP000237839">
    <property type="component" value="Unassembled WGS sequence"/>
</dbReference>
<dbReference type="Pfam" id="PF06296">
    <property type="entry name" value="RelE"/>
    <property type="match status" value="1"/>
</dbReference>
<dbReference type="PIRSF" id="PIRSF018634">
    <property type="entry name" value="UCP018634"/>
    <property type="match status" value="1"/>
</dbReference>
<sequence>MQIYQTKWFARWAIKEGLSEQTLRDAVTEMEQGLIDANLGGNVVKKRIGVSGRGKSGGVRTILAFKIKKKAFFLYGFAKNQRDNIGDKELQTLKVLAAHFLTYDNRALDKAIKAQELIEVTYDQT</sequence>
<name>A0A2S9H431_9BURK</name>
<evidence type="ECO:0008006" key="3">
    <source>
        <dbReference type="Google" id="ProtNLM"/>
    </source>
</evidence>
<keyword evidence="2" id="KW-1185">Reference proteome</keyword>
<dbReference type="AlphaFoldDB" id="A0A2S9H431"/>
<protein>
    <recommendedName>
        <fullName evidence="3">Type II toxin-antitoxin system RelE/ParE family toxin</fullName>
    </recommendedName>
</protein>
<dbReference type="OrthoDB" id="8607264at2"/>
<evidence type="ECO:0000313" key="1">
    <source>
        <dbReference type="EMBL" id="PRC94626.1"/>
    </source>
</evidence>
<dbReference type="RefSeq" id="WP_105530510.1">
    <property type="nucleotide sequence ID" value="NZ_PUGF01000002.1"/>
</dbReference>
<organism evidence="1 2">
    <name type="scientific">Solimicrobium silvestre</name>
    <dbReference type="NCBI Taxonomy" id="2099400"/>
    <lineage>
        <taxon>Bacteria</taxon>
        <taxon>Pseudomonadati</taxon>
        <taxon>Pseudomonadota</taxon>
        <taxon>Betaproteobacteria</taxon>
        <taxon>Burkholderiales</taxon>
        <taxon>Oxalobacteraceae</taxon>
        <taxon>Solimicrobium</taxon>
    </lineage>
</organism>
<dbReference type="InterPro" id="IPR009387">
    <property type="entry name" value="HigB-2"/>
</dbReference>
<reference evidence="1 2" key="1">
    <citation type="submission" date="2018-02" db="EMBL/GenBank/DDBJ databases">
        <title>Solimicrobium silvestre gen. nov., sp. nov., isolated from alpine forest soil.</title>
        <authorList>
            <person name="Margesin R."/>
            <person name="Albuquerque L."/>
            <person name="Zhang D.-C."/>
            <person name="Froufe H.J.C."/>
            <person name="Severino R."/>
            <person name="Roxo I."/>
            <person name="Egas C."/>
            <person name="Da Costa M.S."/>
        </authorList>
    </citation>
    <scope>NUCLEOTIDE SEQUENCE [LARGE SCALE GENOMIC DNA]</scope>
    <source>
        <strain evidence="1 2">S20-91</strain>
    </source>
</reference>